<keyword evidence="2" id="KW-1185">Reference proteome</keyword>
<sequence length="59" mass="6665">MRLSFNPKFYRNWPFWVGVIFLLGDWGLRIAGIFTSDPLGVMIGIVWLVIGVLLPIGSD</sequence>
<name>A0A4Q0VH37_9LACO</name>
<gene>
    <name evidence="1" type="ORF">DXH47_08240</name>
</gene>
<organism evidence="1 2">
    <name type="scientific">Levilactobacillus suantsaii</name>
    <dbReference type="NCBI Taxonomy" id="2292255"/>
    <lineage>
        <taxon>Bacteria</taxon>
        <taxon>Bacillati</taxon>
        <taxon>Bacillota</taxon>
        <taxon>Bacilli</taxon>
        <taxon>Lactobacillales</taxon>
        <taxon>Lactobacillaceae</taxon>
        <taxon>Levilactobacillus</taxon>
    </lineage>
</organism>
<dbReference type="AlphaFoldDB" id="A0A4Q0VH37"/>
<reference evidence="1 2" key="1">
    <citation type="submission" date="2018-08" db="EMBL/GenBank/DDBJ databases">
        <title>Lactobacillus suantsai sp. nov., isolated from traditional fermented suan-tsai in Taiwan.</title>
        <authorList>
            <person name="Huang C.-H."/>
        </authorList>
    </citation>
    <scope>NUCLEOTIDE SEQUENCE [LARGE SCALE GENOMIC DNA]</scope>
    <source>
        <strain evidence="1 2">BCRC 12945</strain>
    </source>
</reference>
<accession>A0A4Q0VH37</accession>
<dbReference type="RefSeq" id="WP_129032864.1">
    <property type="nucleotide sequence ID" value="NZ_CP059603.1"/>
</dbReference>
<proteinExistence type="predicted"/>
<protein>
    <submittedName>
        <fullName evidence="1">Uncharacterized protein</fullName>
    </submittedName>
</protein>
<comment type="caution">
    <text evidence="1">The sequence shown here is derived from an EMBL/GenBank/DDBJ whole genome shotgun (WGS) entry which is preliminary data.</text>
</comment>
<dbReference type="Proteomes" id="UP000290602">
    <property type="component" value="Unassembled WGS sequence"/>
</dbReference>
<evidence type="ECO:0000313" key="1">
    <source>
        <dbReference type="EMBL" id="RXI77982.1"/>
    </source>
</evidence>
<dbReference type="OrthoDB" id="2321140at2"/>
<dbReference type="EMBL" id="QXIL01000016">
    <property type="protein sequence ID" value="RXI77982.1"/>
    <property type="molecule type" value="Genomic_DNA"/>
</dbReference>
<evidence type="ECO:0000313" key="2">
    <source>
        <dbReference type="Proteomes" id="UP000290602"/>
    </source>
</evidence>